<sequence>MPTSDAIGDVEDRPVLPPPALRHQRDQLKRRVSFSSSAGPSVVIHPGSEARLEELLQADAGATVQNIAIEPRSHEFATTQLHTSCAALDAAGVAAWVADHAADEEKDGINQYSDDGATGLCLLAKMPPAQFEVATRLAQVLLDHGASPALSDPLGYTPLHWAAAVGNAPLVSVLLTGNIDVNDPSHRDGETPLHRAARFGQHNVLSVLMAHGGSLQSCNRALEQPYDVAGIQNEVVCESTRIETQRFMATLHPPLRTLLLHHPDCLEHVTTAGHQESPDRVTAILDAISTQPSLVSPRVELTSAFPMASFAALRRVHSAKYIDTLKRLHAQVQSVSHDGLMVLTPRLQVEVQGTLLAQAKNAEICDTNFSRGTLRAALRAAGSVCAAIDRVVRGDARNAFCIVRPPGHHAGASGLLRDAVSCGFCIINNVMVGAQYALDTYPSTVHRVAVVDFDAHHGNGTEDIVRARHQPENVLFVSLHCYGDGFYPGSGDLHDLSTNVYNVALPPCWSSSVEKGVHAFRHELERVVVPLLRAFSPDLVLLSAGFDGCHGDIGNKQHGQRDGPVGLDLRPDEFYWATKQLLHVANLCCNGRLVSVLEGGYGRKEKRSSKGLVLDTLQASAVAHVRALAGDFCHVDPPAVSPKAKRPQRQCSSTYKRATSTESSSSPDTSVETPAPTHRRRRHK</sequence>
<keyword evidence="14" id="KW-1185">Reference proteome</keyword>
<evidence type="ECO:0000256" key="2">
    <source>
        <dbReference type="ARBA" id="ARBA00007738"/>
    </source>
</evidence>
<evidence type="ECO:0000313" key="13">
    <source>
        <dbReference type="EMBL" id="KDO21546.1"/>
    </source>
</evidence>
<evidence type="ECO:0000256" key="6">
    <source>
        <dbReference type="ARBA" id="ARBA00022853"/>
    </source>
</evidence>
<dbReference type="RefSeq" id="XP_012207724.1">
    <property type="nucleotide sequence ID" value="XM_012352334.1"/>
</dbReference>
<dbReference type="GO" id="GO:0000118">
    <property type="term" value="C:histone deacetylase complex"/>
    <property type="evidence" value="ECO:0007669"/>
    <property type="project" value="TreeGrafter"/>
</dbReference>
<dbReference type="AlphaFoldDB" id="A0A067C4R7"/>
<dbReference type="PANTHER" id="PTHR10625">
    <property type="entry name" value="HISTONE DEACETYLASE HDAC1-RELATED"/>
    <property type="match status" value="1"/>
</dbReference>
<dbReference type="GO" id="GO:0141221">
    <property type="term" value="F:histone deacetylase activity, hydrolytic mechanism"/>
    <property type="evidence" value="ECO:0007669"/>
    <property type="project" value="UniProtKB-EC"/>
</dbReference>
<evidence type="ECO:0000256" key="10">
    <source>
        <dbReference type="PROSITE-ProRule" id="PRU00023"/>
    </source>
</evidence>
<evidence type="ECO:0000256" key="11">
    <source>
        <dbReference type="SAM" id="MobiDB-lite"/>
    </source>
</evidence>
<dbReference type="CDD" id="cd11599">
    <property type="entry name" value="HDAC_classII_2"/>
    <property type="match status" value="1"/>
</dbReference>
<dbReference type="GO" id="GO:0040029">
    <property type="term" value="P:epigenetic regulation of gene expression"/>
    <property type="evidence" value="ECO:0007669"/>
    <property type="project" value="TreeGrafter"/>
</dbReference>
<dbReference type="InterPro" id="IPR037138">
    <property type="entry name" value="His_deacetylse_dom_sf"/>
</dbReference>
<feature type="compositionally biased region" description="Low complexity" evidence="11">
    <location>
        <begin position="660"/>
        <end position="674"/>
    </location>
</feature>
<feature type="domain" description="Histone deacetylase" evidence="12">
    <location>
        <begin position="274"/>
        <end position="608"/>
    </location>
</feature>
<feature type="repeat" description="ANK" evidence="10">
    <location>
        <begin position="188"/>
        <end position="220"/>
    </location>
</feature>
<dbReference type="Gene3D" id="1.25.40.20">
    <property type="entry name" value="Ankyrin repeat-containing domain"/>
    <property type="match status" value="1"/>
</dbReference>
<dbReference type="InterPro" id="IPR023801">
    <property type="entry name" value="His_deacetylse_dom"/>
</dbReference>
<dbReference type="SUPFAM" id="SSF52768">
    <property type="entry name" value="Arginase/deacetylase"/>
    <property type="match status" value="1"/>
</dbReference>
<dbReference type="PANTHER" id="PTHR10625:SF5">
    <property type="entry name" value="HISTONE DEACETYLASE"/>
    <property type="match status" value="1"/>
</dbReference>
<evidence type="ECO:0000256" key="8">
    <source>
        <dbReference type="ARBA" id="ARBA00023163"/>
    </source>
</evidence>
<protein>
    <recommendedName>
        <fullName evidence="3">histone deacetylase</fullName>
        <ecNumber evidence="3">3.5.1.98</ecNumber>
    </recommendedName>
</protein>
<dbReference type="Pfam" id="PF12796">
    <property type="entry name" value="Ank_2"/>
    <property type="match status" value="1"/>
</dbReference>
<evidence type="ECO:0000256" key="9">
    <source>
        <dbReference type="ARBA" id="ARBA00023242"/>
    </source>
</evidence>
<accession>A0A067C4R7</accession>
<evidence type="ECO:0000256" key="4">
    <source>
        <dbReference type="ARBA" id="ARBA00022491"/>
    </source>
</evidence>
<dbReference type="EC" id="3.5.1.98" evidence="3"/>
<feature type="region of interest" description="Disordered" evidence="11">
    <location>
        <begin position="639"/>
        <end position="684"/>
    </location>
</feature>
<keyword evidence="8" id="KW-0804">Transcription</keyword>
<evidence type="ECO:0000256" key="5">
    <source>
        <dbReference type="ARBA" id="ARBA00022801"/>
    </source>
</evidence>
<dbReference type="InterPro" id="IPR000286">
    <property type="entry name" value="HDACs"/>
</dbReference>
<comment type="subcellular location">
    <subcellularLocation>
        <location evidence="1">Nucleus</location>
    </subcellularLocation>
</comment>
<dbReference type="EMBL" id="KK583285">
    <property type="protein sequence ID" value="KDO21546.1"/>
    <property type="molecule type" value="Genomic_DNA"/>
</dbReference>
<dbReference type="OMA" id="FAWATTQ"/>
<dbReference type="InterPro" id="IPR023696">
    <property type="entry name" value="Ureohydrolase_dom_sf"/>
</dbReference>
<dbReference type="OrthoDB" id="424012at2759"/>
<dbReference type="SUPFAM" id="SSF48403">
    <property type="entry name" value="Ankyrin repeat"/>
    <property type="match status" value="1"/>
</dbReference>
<dbReference type="STRING" id="695850.A0A067C4R7"/>
<dbReference type="KEGG" id="spar:SPRG_13356"/>
<name>A0A067C4R7_SAPPC</name>
<keyword evidence="4" id="KW-0678">Repressor</keyword>
<evidence type="ECO:0000256" key="1">
    <source>
        <dbReference type="ARBA" id="ARBA00004123"/>
    </source>
</evidence>
<gene>
    <name evidence="13" type="ORF">SPRG_13356</name>
</gene>
<organism evidence="13 14">
    <name type="scientific">Saprolegnia parasitica (strain CBS 223.65)</name>
    <dbReference type="NCBI Taxonomy" id="695850"/>
    <lineage>
        <taxon>Eukaryota</taxon>
        <taxon>Sar</taxon>
        <taxon>Stramenopiles</taxon>
        <taxon>Oomycota</taxon>
        <taxon>Saprolegniomycetes</taxon>
        <taxon>Saprolegniales</taxon>
        <taxon>Saprolegniaceae</taxon>
        <taxon>Saprolegnia</taxon>
    </lineage>
</organism>
<evidence type="ECO:0000256" key="7">
    <source>
        <dbReference type="ARBA" id="ARBA00023015"/>
    </source>
</evidence>
<dbReference type="Proteomes" id="UP000030745">
    <property type="component" value="Unassembled WGS sequence"/>
</dbReference>
<dbReference type="SMART" id="SM00248">
    <property type="entry name" value="ANK"/>
    <property type="match status" value="3"/>
</dbReference>
<keyword evidence="10" id="KW-0040">ANK repeat</keyword>
<evidence type="ECO:0000313" key="14">
    <source>
        <dbReference type="Proteomes" id="UP000030745"/>
    </source>
</evidence>
<feature type="repeat" description="ANK" evidence="10">
    <location>
        <begin position="154"/>
        <end position="186"/>
    </location>
</feature>
<dbReference type="PROSITE" id="PS50297">
    <property type="entry name" value="ANK_REP_REGION"/>
    <property type="match status" value="2"/>
</dbReference>
<keyword evidence="6" id="KW-0156">Chromatin regulator</keyword>
<proteinExistence type="inferred from homology"/>
<dbReference type="InterPro" id="IPR002110">
    <property type="entry name" value="Ankyrin_rpt"/>
</dbReference>
<evidence type="ECO:0000259" key="12">
    <source>
        <dbReference type="Pfam" id="PF00850"/>
    </source>
</evidence>
<dbReference type="InterPro" id="IPR036770">
    <property type="entry name" value="Ankyrin_rpt-contain_sf"/>
</dbReference>
<keyword evidence="7" id="KW-0805">Transcription regulation</keyword>
<feature type="region of interest" description="Disordered" evidence="11">
    <location>
        <begin position="1"/>
        <end position="26"/>
    </location>
</feature>
<feature type="compositionally biased region" description="Polar residues" evidence="11">
    <location>
        <begin position="649"/>
        <end position="658"/>
    </location>
</feature>
<keyword evidence="5" id="KW-0378">Hydrolase</keyword>
<evidence type="ECO:0000256" key="3">
    <source>
        <dbReference type="ARBA" id="ARBA00012111"/>
    </source>
</evidence>
<comment type="similarity">
    <text evidence="2">Belongs to the histone deacetylase family. HD type 2 subfamily.</text>
</comment>
<dbReference type="VEuPathDB" id="FungiDB:SPRG_13356"/>
<dbReference type="PROSITE" id="PS50088">
    <property type="entry name" value="ANK_REPEAT"/>
    <property type="match status" value="2"/>
</dbReference>
<dbReference type="GeneID" id="24135238"/>
<dbReference type="Gene3D" id="3.40.800.20">
    <property type="entry name" value="Histone deacetylase domain"/>
    <property type="match status" value="1"/>
</dbReference>
<dbReference type="Pfam" id="PF00850">
    <property type="entry name" value="Hist_deacetyl"/>
    <property type="match status" value="1"/>
</dbReference>
<dbReference type="GO" id="GO:0005737">
    <property type="term" value="C:cytoplasm"/>
    <property type="evidence" value="ECO:0007669"/>
    <property type="project" value="TreeGrafter"/>
</dbReference>
<reference evidence="13 14" key="1">
    <citation type="journal article" date="2013" name="PLoS Genet.">
        <title>Distinctive expansion of potential virulence genes in the genome of the oomycete fish pathogen Saprolegnia parasitica.</title>
        <authorList>
            <person name="Jiang R.H."/>
            <person name="de Bruijn I."/>
            <person name="Haas B.J."/>
            <person name="Belmonte R."/>
            <person name="Lobach L."/>
            <person name="Christie J."/>
            <person name="van den Ackerveken G."/>
            <person name="Bottin A."/>
            <person name="Bulone V."/>
            <person name="Diaz-Moreno S.M."/>
            <person name="Dumas B."/>
            <person name="Fan L."/>
            <person name="Gaulin E."/>
            <person name="Govers F."/>
            <person name="Grenville-Briggs L.J."/>
            <person name="Horner N.R."/>
            <person name="Levin J.Z."/>
            <person name="Mammella M."/>
            <person name="Meijer H.J."/>
            <person name="Morris P."/>
            <person name="Nusbaum C."/>
            <person name="Oome S."/>
            <person name="Phillips A.J."/>
            <person name="van Rooyen D."/>
            <person name="Rzeszutek E."/>
            <person name="Saraiva M."/>
            <person name="Secombes C.J."/>
            <person name="Seidl M.F."/>
            <person name="Snel B."/>
            <person name="Stassen J.H."/>
            <person name="Sykes S."/>
            <person name="Tripathy S."/>
            <person name="van den Berg H."/>
            <person name="Vega-Arreguin J.C."/>
            <person name="Wawra S."/>
            <person name="Young S.K."/>
            <person name="Zeng Q."/>
            <person name="Dieguez-Uribeondo J."/>
            <person name="Russ C."/>
            <person name="Tyler B.M."/>
            <person name="van West P."/>
        </authorList>
    </citation>
    <scope>NUCLEOTIDE SEQUENCE [LARGE SCALE GENOMIC DNA]</scope>
    <source>
        <strain evidence="13 14">CBS 223.65</strain>
    </source>
</reference>
<dbReference type="PRINTS" id="PR01270">
    <property type="entry name" value="HDASUPER"/>
</dbReference>
<keyword evidence="9" id="KW-0539">Nucleus</keyword>